<evidence type="ECO:0000313" key="1">
    <source>
        <dbReference type="EMBL" id="KAF1833776.1"/>
    </source>
</evidence>
<dbReference type="OrthoDB" id="5419508at2759"/>
<organism evidence="1 2">
    <name type="scientific">Decorospora gaudefroyi</name>
    <dbReference type="NCBI Taxonomy" id="184978"/>
    <lineage>
        <taxon>Eukaryota</taxon>
        <taxon>Fungi</taxon>
        <taxon>Dikarya</taxon>
        <taxon>Ascomycota</taxon>
        <taxon>Pezizomycotina</taxon>
        <taxon>Dothideomycetes</taxon>
        <taxon>Pleosporomycetidae</taxon>
        <taxon>Pleosporales</taxon>
        <taxon>Pleosporineae</taxon>
        <taxon>Pleosporaceae</taxon>
        <taxon>Decorospora</taxon>
    </lineage>
</organism>
<sequence length="267" mass="30958">MSDFSVLPPLPASVTKMEADAANDFYPEEYIIEHILRLSSYLIDISDKTMLFGKSDCDPYSASLYTLYERLQNKQMGPIRLPPAFLNKERLHERIYVRSDKDAAHRPLADYEDLYYALGARMQEMHQLLNLRIHSGFNMKSDAVCEGGPTIGAFYRSMVQYWHVLNDPSSAKTLDDAIREAKVDAMRNEIARQLEQDFLTQEKARYHFAELEDPIVYGDILGLKFIRDWSPPMIGAVLNQKYCAMLRLEKEEADMTARQERREVNMR</sequence>
<dbReference type="EMBL" id="ML975312">
    <property type="protein sequence ID" value="KAF1833776.1"/>
    <property type="molecule type" value="Genomic_DNA"/>
</dbReference>
<reference evidence="1" key="1">
    <citation type="submission" date="2020-01" db="EMBL/GenBank/DDBJ databases">
        <authorList>
            <consortium name="DOE Joint Genome Institute"/>
            <person name="Haridas S."/>
            <person name="Albert R."/>
            <person name="Binder M."/>
            <person name="Bloem J."/>
            <person name="Labutti K."/>
            <person name="Salamov A."/>
            <person name="Andreopoulos B."/>
            <person name="Baker S.E."/>
            <person name="Barry K."/>
            <person name="Bills G."/>
            <person name="Bluhm B.H."/>
            <person name="Cannon C."/>
            <person name="Castanera R."/>
            <person name="Culley D.E."/>
            <person name="Daum C."/>
            <person name="Ezra D."/>
            <person name="Gonzalez J.B."/>
            <person name="Henrissat B."/>
            <person name="Kuo A."/>
            <person name="Liang C."/>
            <person name="Lipzen A."/>
            <person name="Lutzoni F."/>
            <person name="Magnuson J."/>
            <person name="Mondo S."/>
            <person name="Nolan M."/>
            <person name="Ohm R."/>
            <person name="Pangilinan J."/>
            <person name="Park H.-J."/>
            <person name="Ramirez L."/>
            <person name="Alfaro M."/>
            <person name="Sun H."/>
            <person name="Tritt A."/>
            <person name="Yoshinaga Y."/>
            <person name="Zwiers L.-H."/>
            <person name="Turgeon B.G."/>
            <person name="Goodwin S.B."/>
            <person name="Spatafora J.W."/>
            <person name="Crous P.W."/>
            <person name="Grigoriev I.V."/>
        </authorList>
    </citation>
    <scope>NUCLEOTIDE SEQUENCE</scope>
    <source>
        <strain evidence="1">P77</strain>
    </source>
</reference>
<proteinExistence type="predicted"/>
<accession>A0A6A5KDJ1</accession>
<dbReference type="Proteomes" id="UP000800040">
    <property type="component" value="Unassembled WGS sequence"/>
</dbReference>
<name>A0A6A5KDJ1_9PLEO</name>
<evidence type="ECO:0000313" key="2">
    <source>
        <dbReference type="Proteomes" id="UP000800040"/>
    </source>
</evidence>
<gene>
    <name evidence="1" type="ORF">BDW02DRAFT_499725</name>
</gene>
<dbReference type="AlphaFoldDB" id="A0A6A5KDJ1"/>
<keyword evidence="2" id="KW-1185">Reference proteome</keyword>
<protein>
    <submittedName>
        <fullName evidence="1">Uncharacterized protein</fullName>
    </submittedName>
</protein>
<feature type="non-terminal residue" evidence="1">
    <location>
        <position position="267"/>
    </location>
</feature>